<comment type="caution">
    <text evidence="2">The sequence shown here is derived from an EMBL/GenBank/DDBJ whole genome shotgun (WGS) entry which is preliminary data.</text>
</comment>
<sequence length="75" mass="8587">MHVFIIFFVVNIYDLIVLDWGVFCHSKKLRISGTEDMEKEYKDYMFHARGTCIGIVLGLVVALLSGCIIHFCFAV</sequence>
<evidence type="ECO:0000313" key="2">
    <source>
        <dbReference type="EMBL" id="MXP79008.1"/>
    </source>
</evidence>
<proteinExistence type="predicted"/>
<dbReference type="AlphaFoldDB" id="A0A7X3MM68"/>
<geneLocation type="plasmid" evidence="2">
    <name>unnamed</name>
</geneLocation>
<reference evidence="2 3" key="1">
    <citation type="submission" date="2019-12" db="EMBL/GenBank/DDBJ databases">
        <title>Sporaefaciens musculi gen. nov., sp. nov., a novel bacterium isolated from the caecum of an obese mouse.</title>
        <authorList>
            <person name="Rasmussen T.S."/>
            <person name="Streidl T."/>
            <person name="Hitch T.C.A."/>
            <person name="Wortmann E."/>
            <person name="Deptula P."/>
            <person name="Hansen M."/>
            <person name="Nielsen D.S."/>
            <person name="Clavel T."/>
            <person name="Vogensen F.K."/>
        </authorList>
    </citation>
    <scope>NUCLEOTIDE SEQUENCE [LARGE SCALE GENOMIC DNA]</scope>
    <source>
        <strain evidence="2 3">WCA-9-b2</strain>
        <plasmid evidence="2">unnamed</plasmid>
    </source>
</reference>
<evidence type="ECO:0000313" key="3">
    <source>
        <dbReference type="Proteomes" id="UP000460412"/>
    </source>
</evidence>
<name>A0A7X3MM68_9FIRM</name>
<keyword evidence="1" id="KW-0472">Membrane</keyword>
<keyword evidence="3" id="KW-1185">Reference proteome</keyword>
<organism evidence="2 3">
    <name type="scientific">Sporofaciens musculi</name>
    <dbReference type="NCBI Taxonomy" id="2681861"/>
    <lineage>
        <taxon>Bacteria</taxon>
        <taxon>Bacillati</taxon>
        <taxon>Bacillota</taxon>
        <taxon>Clostridia</taxon>
        <taxon>Lachnospirales</taxon>
        <taxon>Lachnospiraceae</taxon>
        <taxon>Sporofaciens</taxon>
    </lineage>
</organism>
<feature type="transmembrane region" description="Helical" evidence="1">
    <location>
        <begin position="46"/>
        <end position="71"/>
    </location>
</feature>
<accession>A0A7X3MM68</accession>
<keyword evidence="2" id="KW-0614">Plasmid</keyword>
<keyword evidence="1" id="KW-1133">Transmembrane helix</keyword>
<gene>
    <name evidence="2" type="ORF">GN277_28000</name>
</gene>
<dbReference type="EMBL" id="WUQX01000003">
    <property type="protein sequence ID" value="MXP79008.1"/>
    <property type="molecule type" value="Genomic_DNA"/>
</dbReference>
<dbReference type="Proteomes" id="UP000460412">
    <property type="component" value="Unassembled WGS sequence"/>
</dbReference>
<keyword evidence="1" id="KW-0812">Transmembrane</keyword>
<protein>
    <submittedName>
        <fullName evidence="2">Uncharacterized protein</fullName>
    </submittedName>
</protein>
<feature type="transmembrane region" description="Helical" evidence="1">
    <location>
        <begin position="6"/>
        <end position="25"/>
    </location>
</feature>
<evidence type="ECO:0000256" key="1">
    <source>
        <dbReference type="SAM" id="Phobius"/>
    </source>
</evidence>